<keyword evidence="4 6" id="KW-0808">Transferase</keyword>
<feature type="compositionally biased region" description="Basic and acidic residues" evidence="7">
    <location>
        <begin position="284"/>
        <end position="295"/>
    </location>
</feature>
<dbReference type="Gene3D" id="3.40.50.150">
    <property type="entry name" value="Vaccinia Virus protein VP39"/>
    <property type="match status" value="1"/>
</dbReference>
<dbReference type="GO" id="GO:0005737">
    <property type="term" value="C:cytoplasm"/>
    <property type="evidence" value="ECO:0007669"/>
    <property type="project" value="UniProtKB-SubCell"/>
</dbReference>
<evidence type="ECO:0000313" key="9">
    <source>
        <dbReference type="Proteomes" id="UP000050509"/>
    </source>
</evidence>
<dbReference type="HAMAP" id="MF_01007">
    <property type="entry name" value="16SrRNA_methyltr_H"/>
    <property type="match status" value="1"/>
</dbReference>
<organism evidence="8 9">
    <name type="scientific">Kouleothrix aurantiaca</name>
    <dbReference type="NCBI Taxonomy" id="186479"/>
    <lineage>
        <taxon>Bacteria</taxon>
        <taxon>Bacillati</taxon>
        <taxon>Chloroflexota</taxon>
        <taxon>Chloroflexia</taxon>
        <taxon>Chloroflexales</taxon>
        <taxon>Roseiflexineae</taxon>
        <taxon>Roseiflexaceae</taxon>
        <taxon>Kouleothrix</taxon>
    </lineage>
</organism>
<keyword evidence="9" id="KW-1185">Reference proteome</keyword>
<dbReference type="NCBIfam" id="TIGR00006">
    <property type="entry name" value="16S rRNA (cytosine(1402)-N(4))-methyltransferase RsmH"/>
    <property type="match status" value="1"/>
</dbReference>
<dbReference type="InterPro" id="IPR029063">
    <property type="entry name" value="SAM-dependent_MTases_sf"/>
</dbReference>
<evidence type="ECO:0000256" key="5">
    <source>
        <dbReference type="ARBA" id="ARBA00022691"/>
    </source>
</evidence>
<dbReference type="Proteomes" id="UP000050509">
    <property type="component" value="Unassembled WGS sequence"/>
</dbReference>
<feature type="binding site" evidence="6">
    <location>
        <position position="64"/>
    </location>
    <ligand>
        <name>S-adenosyl-L-methionine</name>
        <dbReference type="ChEBI" id="CHEBI:59789"/>
    </ligand>
</feature>
<feature type="binding site" evidence="6">
    <location>
        <position position="112"/>
    </location>
    <ligand>
        <name>S-adenosyl-L-methionine</name>
        <dbReference type="ChEBI" id="CHEBI:59789"/>
    </ligand>
</feature>
<keyword evidence="6" id="KW-0963">Cytoplasm</keyword>
<accession>A0A0P9FIA1</accession>
<evidence type="ECO:0000256" key="2">
    <source>
        <dbReference type="ARBA" id="ARBA00022552"/>
    </source>
</evidence>
<gene>
    <name evidence="6" type="primary">rsmH</name>
    <name evidence="8" type="ORF">SE17_13125</name>
</gene>
<keyword evidence="3 6" id="KW-0489">Methyltransferase</keyword>
<comment type="subcellular location">
    <subcellularLocation>
        <location evidence="6">Cytoplasm</location>
    </subcellularLocation>
</comment>
<evidence type="ECO:0000256" key="6">
    <source>
        <dbReference type="HAMAP-Rule" id="MF_01007"/>
    </source>
</evidence>
<protein>
    <recommendedName>
        <fullName evidence="6">Ribosomal RNA small subunit methyltransferase H</fullName>
        <ecNumber evidence="6">2.1.1.199</ecNumber>
    </recommendedName>
    <alternativeName>
        <fullName evidence="6">16S rRNA m(4)C1402 methyltransferase</fullName>
    </alternativeName>
    <alternativeName>
        <fullName evidence="6">rRNA (cytosine-N(4)-)-methyltransferase RsmH</fullName>
    </alternativeName>
</protein>
<evidence type="ECO:0000313" key="8">
    <source>
        <dbReference type="EMBL" id="KPV52835.1"/>
    </source>
</evidence>
<dbReference type="AlphaFoldDB" id="A0A0P9FIA1"/>
<comment type="function">
    <text evidence="6">Specifically methylates the N4 position of cytidine in position 1402 (C1402) of 16S rRNA.</text>
</comment>
<feature type="binding site" evidence="6">
    <location>
        <position position="119"/>
    </location>
    <ligand>
        <name>S-adenosyl-L-methionine</name>
        <dbReference type="ChEBI" id="CHEBI:59789"/>
    </ligand>
</feature>
<evidence type="ECO:0000256" key="4">
    <source>
        <dbReference type="ARBA" id="ARBA00022679"/>
    </source>
</evidence>
<dbReference type="EC" id="2.1.1.199" evidence="6"/>
<dbReference type="PANTHER" id="PTHR11265:SF0">
    <property type="entry name" value="12S RRNA N4-METHYLCYTIDINE METHYLTRANSFERASE"/>
    <property type="match status" value="1"/>
</dbReference>
<dbReference type="GO" id="GO:0071424">
    <property type="term" value="F:rRNA (cytosine-N4-)-methyltransferase activity"/>
    <property type="evidence" value="ECO:0007669"/>
    <property type="project" value="UniProtKB-UniRule"/>
</dbReference>
<dbReference type="Gene3D" id="1.10.150.170">
    <property type="entry name" value="Putative methyltransferase TM0872, insert domain"/>
    <property type="match status" value="1"/>
</dbReference>
<dbReference type="EMBL" id="LJCR01000416">
    <property type="protein sequence ID" value="KPV52835.1"/>
    <property type="molecule type" value="Genomic_DNA"/>
</dbReference>
<evidence type="ECO:0000256" key="7">
    <source>
        <dbReference type="SAM" id="MobiDB-lite"/>
    </source>
</evidence>
<dbReference type="CDD" id="cd02440">
    <property type="entry name" value="AdoMet_MTases"/>
    <property type="match status" value="1"/>
</dbReference>
<keyword evidence="2 6" id="KW-0698">rRNA processing</keyword>
<dbReference type="PATRIC" id="fig|186479.3.peg.8182"/>
<feature type="region of interest" description="Disordered" evidence="7">
    <location>
        <begin position="271"/>
        <end position="314"/>
    </location>
</feature>
<dbReference type="GO" id="GO:0070475">
    <property type="term" value="P:rRNA base methylation"/>
    <property type="evidence" value="ECO:0007669"/>
    <property type="project" value="UniProtKB-UniRule"/>
</dbReference>
<keyword evidence="5 6" id="KW-0949">S-adenosyl-L-methionine</keyword>
<dbReference type="Pfam" id="PF01795">
    <property type="entry name" value="Methyltransf_5"/>
    <property type="match status" value="1"/>
</dbReference>
<dbReference type="InterPro" id="IPR002903">
    <property type="entry name" value="RsmH"/>
</dbReference>
<proteinExistence type="inferred from homology"/>
<feature type="binding site" evidence="6">
    <location>
        <position position="91"/>
    </location>
    <ligand>
        <name>S-adenosyl-L-methionine</name>
        <dbReference type="ChEBI" id="CHEBI:59789"/>
    </ligand>
</feature>
<comment type="caution">
    <text evidence="8">The sequence shown here is derived from an EMBL/GenBank/DDBJ whole genome shotgun (WGS) entry which is preliminary data.</text>
</comment>
<dbReference type="PANTHER" id="PTHR11265">
    <property type="entry name" value="S-ADENOSYL-METHYLTRANSFERASE MRAW"/>
    <property type="match status" value="1"/>
</dbReference>
<feature type="binding site" evidence="6">
    <location>
        <begin position="44"/>
        <end position="46"/>
    </location>
    <ligand>
        <name>S-adenosyl-L-methionine</name>
        <dbReference type="ChEBI" id="CHEBI:59789"/>
    </ligand>
</feature>
<dbReference type="InterPro" id="IPR023397">
    <property type="entry name" value="SAM-dep_MeTrfase_MraW_recog"/>
</dbReference>
<reference evidence="8 9" key="1">
    <citation type="submission" date="2015-09" db="EMBL/GenBank/DDBJ databases">
        <title>Draft genome sequence of Kouleothrix aurantiaca JCM 19913.</title>
        <authorList>
            <person name="Hemp J."/>
        </authorList>
    </citation>
    <scope>NUCLEOTIDE SEQUENCE [LARGE SCALE GENOMIC DNA]</scope>
    <source>
        <strain evidence="8 9">COM-B</strain>
    </source>
</reference>
<dbReference type="FunFam" id="1.10.150.170:FF:000003">
    <property type="entry name" value="Ribosomal RNA small subunit methyltransferase H"/>
    <property type="match status" value="1"/>
</dbReference>
<comment type="catalytic activity">
    <reaction evidence="6">
        <text>cytidine(1402) in 16S rRNA + S-adenosyl-L-methionine = N(4)-methylcytidine(1402) in 16S rRNA + S-adenosyl-L-homocysteine + H(+)</text>
        <dbReference type="Rhea" id="RHEA:42928"/>
        <dbReference type="Rhea" id="RHEA-COMP:10286"/>
        <dbReference type="Rhea" id="RHEA-COMP:10287"/>
        <dbReference type="ChEBI" id="CHEBI:15378"/>
        <dbReference type="ChEBI" id="CHEBI:57856"/>
        <dbReference type="ChEBI" id="CHEBI:59789"/>
        <dbReference type="ChEBI" id="CHEBI:74506"/>
        <dbReference type="ChEBI" id="CHEBI:82748"/>
        <dbReference type="EC" id="2.1.1.199"/>
    </reaction>
</comment>
<dbReference type="SUPFAM" id="SSF81799">
    <property type="entry name" value="Putative methyltransferase TM0872, insert domain"/>
    <property type="match status" value="1"/>
</dbReference>
<name>A0A0P9FIA1_9CHLR</name>
<dbReference type="SUPFAM" id="SSF53335">
    <property type="entry name" value="S-adenosyl-L-methionine-dependent methyltransferases"/>
    <property type="match status" value="1"/>
</dbReference>
<evidence type="ECO:0000256" key="3">
    <source>
        <dbReference type="ARBA" id="ARBA00022603"/>
    </source>
</evidence>
<comment type="similarity">
    <text evidence="1 6">Belongs to the methyltransferase superfamily. RsmH family.</text>
</comment>
<sequence length="314" mass="33362">MNDDLQSASSQPQFRHVPVLLNEVIGGLAPRPGGRYIDGTLGGGGHAFATLAASTPDGRLLGIDTDPAALAAAGQRLALYGERATLAHGNFRDIGAIAQAHGFTAVDGILLDLGVSSHQLDTPERGFSFTADAPLDMRLNPTEGPSAADLVNETPEDELADIIYQYGEERGSRRVARFIAEARRKAAITSTAQLADLVAHALGGRHGKIHPATRTFQALRIAVNNELGSLEAALPQATELLAPGGRLAVISFHSLEDRIVKLFFRAESGYGGSPRKQLSILTKKPIEASDDEARRNPRSRSAKLRIAAKASEEN</sequence>
<evidence type="ECO:0000256" key="1">
    <source>
        <dbReference type="ARBA" id="ARBA00010396"/>
    </source>
</evidence>
<dbReference type="PIRSF" id="PIRSF004486">
    <property type="entry name" value="MraW"/>
    <property type="match status" value="1"/>
</dbReference>